<dbReference type="Pfam" id="PF06386">
    <property type="entry name" value="GvpL_GvpF"/>
    <property type="match status" value="1"/>
</dbReference>
<accession>A0ABV9DI14</accession>
<organism evidence="4 5">
    <name type="scientific">Virgibacillus kekensis</name>
    <dbReference type="NCBI Taxonomy" id="202261"/>
    <lineage>
        <taxon>Bacteria</taxon>
        <taxon>Bacillati</taxon>
        <taxon>Bacillota</taxon>
        <taxon>Bacilli</taxon>
        <taxon>Bacillales</taxon>
        <taxon>Bacillaceae</taxon>
        <taxon>Virgibacillus</taxon>
    </lineage>
</organism>
<sequence>MSNLIYVYGVVRTGESIPSFRGISGESDAYAITFGSVDVIVCGVSEAEYSEEALKEKVNNPEWLHEKAFHHHEAVMKIYEHATVIPMKFGTIYESTESLENKIMSQHDDLYASLNHLADKEEWNFKIYANNEKLHKTTEANNATVGAKKEAIGKLSPGRQYLEKRRLDQLIDRELDKEKESFCSLVHAGLDEYSEDSTVKKNWNKDVTGRTDEMCWNSVYLVKKDKVEDFLEHIKNLQHEWETSGWTIEAAGPWPAYHFAESGTRGQAPCPKSEG</sequence>
<comment type="caution">
    <text evidence="4">The sequence shown here is derived from an EMBL/GenBank/DDBJ whole genome shotgun (WGS) entry which is preliminary data.</text>
</comment>
<dbReference type="Proteomes" id="UP001595989">
    <property type="component" value="Unassembled WGS sequence"/>
</dbReference>
<evidence type="ECO:0000256" key="1">
    <source>
        <dbReference type="ARBA" id="ARBA00022987"/>
    </source>
</evidence>
<dbReference type="PANTHER" id="PTHR36852:SF1">
    <property type="entry name" value="PROTEIN GVPL 2"/>
    <property type="match status" value="1"/>
</dbReference>
<dbReference type="InterPro" id="IPR009430">
    <property type="entry name" value="GvpL/GvpF"/>
</dbReference>
<evidence type="ECO:0000313" key="5">
    <source>
        <dbReference type="Proteomes" id="UP001595989"/>
    </source>
</evidence>
<evidence type="ECO:0000256" key="2">
    <source>
        <dbReference type="ARBA" id="ARBA00035108"/>
    </source>
</evidence>
<dbReference type="RefSeq" id="WP_390294354.1">
    <property type="nucleotide sequence ID" value="NZ_JBHSFU010000004.1"/>
</dbReference>
<protein>
    <submittedName>
        <fullName evidence="4">GvpL/GvpF family gas vesicle protein</fullName>
    </submittedName>
</protein>
<keyword evidence="5" id="KW-1185">Reference proteome</keyword>
<comment type="similarity">
    <text evidence="3">Belongs to the gas vesicle GvpF/GvpL family.</text>
</comment>
<dbReference type="PANTHER" id="PTHR36852">
    <property type="entry name" value="PROTEIN GVPL 2"/>
    <property type="match status" value="1"/>
</dbReference>
<gene>
    <name evidence="4" type="ORF">ACFO3D_07450</name>
</gene>
<comment type="subcellular location">
    <subcellularLocation>
        <location evidence="2">Gas vesicle</location>
    </subcellularLocation>
</comment>
<evidence type="ECO:0000313" key="4">
    <source>
        <dbReference type="EMBL" id="MFC4558042.1"/>
    </source>
</evidence>
<proteinExistence type="inferred from homology"/>
<dbReference type="EMBL" id="JBHSFU010000004">
    <property type="protein sequence ID" value="MFC4558042.1"/>
    <property type="molecule type" value="Genomic_DNA"/>
</dbReference>
<reference evidence="5" key="1">
    <citation type="journal article" date="2019" name="Int. J. Syst. Evol. Microbiol.">
        <title>The Global Catalogue of Microorganisms (GCM) 10K type strain sequencing project: providing services to taxonomists for standard genome sequencing and annotation.</title>
        <authorList>
            <consortium name="The Broad Institute Genomics Platform"/>
            <consortium name="The Broad Institute Genome Sequencing Center for Infectious Disease"/>
            <person name="Wu L."/>
            <person name="Ma J."/>
        </authorList>
    </citation>
    <scope>NUCLEOTIDE SEQUENCE [LARGE SCALE GENOMIC DNA]</scope>
    <source>
        <strain evidence="5">CGMCC 4.7426</strain>
    </source>
</reference>
<name>A0ABV9DI14_9BACI</name>
<evidence type="ECO:0000256" key="3">
    <source>
        <dbReference type="ARBA" id="ARBA00035643"/>
    </source>
</evidence>
<keyword evidence="1" id="KW-0304">Gas vesicle</keyword>